<feature type="compositionally biased region" description="Polar residues" evidence="1">
    <location>
        <begin position="76"/>
        <end position="99"/>
    </location>
</feature>
<evidence type="ECO:0000313" key="2">
    <source>
        <dbReference type="EMBL" id="CAF3008201.1"/>
    </source>
</evidence>
<dbReference type="AlphaFoldDB" id="A0A7R8D2S4"/>
<keyword evidence="3" id="KW-1185">Reference proteome</keyword>
<name>A0A7R8D2S4_LEPSM</name>
<reference evidence="2" key="1">
    <citation type="submission" date="2021-02" db="EMBL/GenBank/DDBJ databases">
        <authorList>
            <person name="Bekaert M."/>
        </authorList>
    </citation>
    <scope>NUCLEOTIDE SEQUENCE</scope>
    <source>
        <strain evidence="2">IoA-00</strain>
    </source>
</reference>
<dbReference type="EMBL" id="HG994586">
    <property type="protein sequence ID" value="CAF3008201.1"/>
    <property type="molecule type" value="Genomic_DNA"/>
</dbReference>
<feature type="compositionally biased region" description="Basic and acidic residues" evidence="1">
    <location>
        <begin position="43"/>
        <end position="65"/>
    </location>
</feature>
<proteinExistence type="predicted"/>
<feature type="region of interest" description="Disordered" evidence="1">
    <location>
        <begin position="24"/>
        <end position="99"/>
    </location>
</feature>
<sequence>MEDSLSQDPQDPVLEVVGNSIIQEVDASNEELPSTVTVNPGGGDEKIINRSLDVSKDNGASKDCDVSSGRGVSGDCNVSKNPEVSNNSDDYKNQNNENK</sequence>
<evidence type="ECO:0000313" key="3">
    <source>
        <dbReference type="Proteomes" id="UP000675881"/>
    </source>
</evidence>
<accession>A0A7R8D2S4</accession>
<organism evidence="2 3">
    <name type="scientific">Lepeophtheirus salmonis</name>
    <name type="common">Salmon louse</name>
    <name type="synonym">Caligus salmonis</name>
    <dbReference type="NCBI Taxonomy" id="72036"/>
    <lineage>
        <taxon>Eukaryota</taxon>
        <taxon>Metazoa</taxon>
        <taxon>Ecdysozoa</taxon>
        <taxon>Arthropoda</taxon>
        <taxon>Crustacea</taxon>
        <taxon>Multicrustacea</taxon>
        <taxon>Hexanauplia</taxon>
        <taxon>Copepoda</taxon>
        <taxon>Siphonostomatoida</taxon>
        <taxon>Caligidae</taxon>
        <taxon>Lepeophtheirus</taxon>
    </lineage>
</organism>
<evidence type="ECO:0000256" key="1">
    <source>
        <dbReference type="SAM" id="MobiDB-lite"/>
    </source>
</evidence>
<protein>
    <submittedName>
        <fullName evidence="2">(salmon louse) hypothetical protein</fullName>
    </submittedName>
</protein>
<dbReference type="Proteomes" id="UP000675881">
    <property type="component" value="Chromosome 7"/>
</dbReference>
<gene>
    <name evidence="2" type="ORF">LSAA_13439</name>
</gene>